<accession>A0A392VDL8</accession>
<dbReference type="Proteomes" id="UP000265520">
    <property type="component" value="Unassembled WGS sequence"/>
</dbReference>
<evidence type="ECO:0000313" key="2">
    <source>
        <dbReference type="Proteomes" id="UP000265520"/>
    </source>
</evidence>
<keyword evidence="2" id="KW-1185">Reference proteome</keyword>
<dbReference type="AlphaFoldDB" id="A0A392VDL8"/>
<sequence>MFVMRVRDCGGVVANG</sequence>
<reference evidence="1 2" key="1">
    <citation type="journal article" date="2018" name="Front. Plant Sci.">
        <title>Red Clover (Trifolium pratense) and Zigzag Clover (T. medium) - A Picture of Genomic Similarities and Differences.</title>
        <authorList>
            <person name="Dluhosova J."/>
            <person name="Istvanek J."/>
            <person name="Nedelnik J."/>
            <person name="Repkova J."/>
        </authorList>
    </citation>
    <scope>NUCLEOTIDE SEQUENCE [LARGE SCALE GENOMIC DNA]</scope>
    <source>
        <strain evidence="2">cv. 10/8</strain>
        <tissue evidence="1">Leaf</tissue>
    </source>
</reference>
<feature type="non-terminal residue" evidence="1">
    <location>
        <position position="16"/>
    </location>
</feature>
<protein>
    <submittedName>
        <fullName evidence="1">Uncharacterized protein</fullName>
    </submittedName>
</protein>
<name>A0A392VDL8_9FABA</name>
<proteinExistence type="predicted"/>
<organism evidence="1 2">
    <name type="scientific">Trifolium medium</name>
    <dbReference type="NCBI Taxonomy" id="97028"/>
    <lineage>
        <taxon>Eukaryota</taxon>
        <taxon>Viridiplantae</taxon>
        <taxon>Streptophyta</taxon>
        <taxon>Embryophyta</taxon>
        <taxon>Tracheophyta</taxon>
        <taxon>Spermatophyta</taxon>
        <taxon>Magnoliopsida</taxon>
        <taxon>eudicotyledons</taxon>
        <taxon>Gunneridae</taxon>
        <taxon>Pentapetalae</taxon>
        <taxon>rosids</taxon>
        <taxon>fabids</taxon>
        <taxon>Fabales</taxon>
        <taxon>Fabaceae</taxon>
        <taxon>Papilionoideae</taxon>
        <taxon>50 kb inversion clade</taxon>
        <taxon>NPAAA clade</taxon>
        <taxon>Hologalegina</taxon>
        <taxon>IRL clade</taxon>
        <taxon>Trifolieae</taxon>
        <taxon>Trifolium</taxon>
    </lineage>
</organism>
<comment type="caution">
    <text evidence="1">The sequence shown here is derived from an EMBL/GenBank/DDBJ whole genome shotgun (WGS) entry which is preliminary data.</text>
</comment>
<evidence type="ECO:0000313" key="1">
    <source>
        <dbReference type="EMBL" id="MCI85572.1"/>
    </source>
</evidence>
<dbReference type="EMBL" id="LXQA011118847">
    <property type="protein sequence ID" value="MCI85572.1"/>
    <property type="molecule type" value="Genomic_DNA"/>
</dbReference>